<accession>A0AAW1WTE4</accession>
<dbReference type="GO" id="GO:0009507">
    <property type="term" value="C:chloroplast"/>
    <property type="evidence" value="ECO:0007669"/>
    <property type="project" value="TreeGrafter"/>
</dbReference>
<name>A0AAW1WTE4_RUBAR</name>
<gene>
    <name evidence="1" type="ORF">M0R45_024145</name>
</gene>
<dbReference type="EMBL" id="JBEDUW010000005">
    <property type="protein sequence ID" value="KAK9926938.1"/>
    <property type="molecule type" value="Genomic_DNA"/>
</dbReference>
<proteinExistence type="predicted"/>
<keyword evidence="2" id="KW-1185">Reference proteome</keyword>
<dbReference type="PANTHER" id="PTHR33975:SF2">
    <property type="entry name" value="MYELIN-ASSOCIATED OLIGODENDROCYTE BASIC PROTEIN"/>
    <property type="match status" value="1"/>
</dbReference>
<evidence type="ECO:0000313" key="2">
    <source>
        <dbReference type="Proteomes" id="UP001457282"/>
    </source>
</evidence>
<sequence length="200" mass="22544">MATAAANLLVHTNTMKCGHAESLQFRWGKPLLYYQRNRSSANPNTAVKNHEICSQGIEESCTAAVLVGMLLMYNPSRHLADSLGRVRCTMPPCSEPDWERLTASQHATMSKLAAASLWIVIYPLMVTDKLGMNSAQNYLDQLSHQERFNFYELVNMNNLKRKRSRGRKSAKKIQDEYMEVTILVAVDGKHELLAINSVDT</sequence>
<comment type="caution">
    <text evidence="1">The sequence shown here is derived from an EMBL/GenBank/DDBJ whole genome shotgun (WGS) entry which is preliminary data.</text>
</comment>
<dbReference type="Proteomes" id="UP001457282">
    <property type="component" value="Unassembled WGS sequence"/>
</dbReference>
<dbReference type="AlphaFoldDB" id="A0AAW1WTE4"/>
<reference evidence="1 2" key="1">
    <citation type="journal article" date="2023" name="G3 (Bethesda)">
        <title>A chromosome-length genome assembly and annotation of blackberry (Rubus argutus, cv. 'Hillquist').</title>
        <authorList>
            <person name="Bruna T."/>
            <person name="Aryal R."/>
            <person name="Dudchenko O."/>
            <person name="Sargent D.J."/>
            <person name="Mead D."/>
            <person name="Buti M."/>
            <person name="Cavallini A."/>
            <person name="Hytonen T."/>
            <person name="Andres J."/>
            <person name="Pham M."/>
            <person name="Weisz D."/>
            <person name="Mascagni F."/>
            <person name="Usai G."/>
            <person name="Natali L."/>
            <person name="Bassil N."/>
            <person name="Fernandez G.E."/>
            <person name="Lomsadze A."/>
            <person name="Armour M."/>
            <person name="Olukolu B."/>
            <person name="Poorten T."/>
            <person name="Britton C."/>
            <person name="Davik J."/>
            <person name="Ashrafi H."/>
            <person name="Aiden E.L."/>
            <person name="Borodovsky M."/>
            <person name="Worthington M."/>
        </authorList>
    </citation>
    <scope>NUCLEOTIDE SEQUENCE [LARGE SCALE GENOMIC DNA]</scope>
    <source>
        <strain evidence="1">PI 553951</strain>
    </source>
</reference>
<dbReference type="Pfam" id="PF07466">
    <property type="entry name" value="DUF1517"/>
    <property type="match status" value="1"/>
</dbReference>
<dbReference type="PANTHER" id="PTHR33975">
    <property type="entry name" value="MYELIN-ASSOCIATED OLIGODENDROCYTE BASIC PROTEIN"/>
    <property type="match status" value="1"/>
</dbReference>
<organism evidence="1 2">
    <name type="scientific">Rubus argutus</name>
    <name type="common">Southern blackberry</name>
    <dbReference type="NCBI Taxonomy" id="59490"/>
    <lineage>
        <taxon>Eukaryota</taxon>
        <taxon>Viridiplantae</taxon>
        <taxon>Streptophyta</taxon>
        <taxon>Embryophyta</taxon>
        <taxon>Tracheophyta</taxon>
        <taxon>Spermatophyta</taxon>
        <taxon>Magnoliopsida</taxon>
        <taxon>eudicotyledons</taxon>
        <taxon>Gunneridae</taxon>
        <taxon>Pentapetalae</taxon>
        <taxon>rosids</taxon>
        <taxon>fabids</taxon>
        <taxon>Rosales</taxon>
        <taxon>Rosaceae</taxon>
        <taxon>Rosoideae</taxon>
        <taxon>Rosoideae incertae sedis</taxon>
        <taxon>Rubus</taxon>
    </lineage>
</organism>
<dbReference type="InterPro" id="IPR053023">
    <property type="entry name" value="FLAP_modulator"/>
</dbReference>
<protein>
    <submittedName>
        <fullName evidence="1">Uncharacterized protein</fullName>
    </submittedName>
</protein>
<evidence type="ECO:0000313" key="1">
    <source>
        <dbReference type="EMBL" id="KAK9926938.1"/>
    </source>
</evidence>
<dbReference type="InterPro" id="IPR010903">
    <property type="entry name" value="DUF1517"/>
</dbReference>